<keyword evidence="4" id="KW-1185">Reference proteome</keyword>
<feature type="compositionally biased region" description="Basic and acidic residues" evidence="1">
    <location>
        <begin position="110"/>
        <end position="123"/>
    </location>
</feature>
<protein>
    <submittedName>
        <fullName evidence="3">DUF3040 domain-containing protein</fullName>
    </submittedName>
</protein>
<feature type="transmembrane region" description="Helical" evidence="2">
    <location>
        <begin position="65"/>
        <end position="86"/>
    </location>
</feature>
<dbReference type="Proteomes" id="UP001431656">
    <property type="component" value="Chromosome"/>
</dbReference>
<dbReference type="EMBL" id="AP028056">
    <property type="protein sequence ID" value="BEH01244.1"/>
    <property type="molecule type" value="Genomic_DNA"/>
</dbReference>
<reference evidence="3" key="1">
    <citation type="journal article" date="2024" name="Int. J. Syst. Evol. Microbiol.">
        <title>Brooklawnia propionicigenes sp. nov., a facultatively anaerobic, propionate-producing bacterium isolated from a methanogenic reactor treating waste from cattle farms.</title>
        <authorList>
            <person name="Akita Y."/>
            <person name="Ueki A."/>
            <person name="Tonouchi A."/>
            <person name="Sugawara Y."/>
            <person name="Honma S."/>
            <person name="Kaku N."/>
            <person name="Ueki K."/>
        </authorList>
    </citation>
    <scope>NUCLEOTIDE SEQUENCE</scope>
    <source>
        <strain evidence="3">SH051</strain>
    </source>
</reference>
<dbReference type="KEGG" id="broo:brsh051_05250"/>
<dbReference type="AlphaFoldDB" id="A0AAN0MF83"/>
<organism evidence="3 4">
    <name type="scientific">Brooklawnia propionicigenes</name>
    <dbReference type="NCBI Taxonomy" id="3041175"/>
    <lineage>
        <taxon>Bacteria</taxon>
        <taxon>Bacillati</taxon>
        <taxon>Actinomycetota</taxon>
        <taxon>Actinomycetes</taxon>
        <taxon>Propionibacteriales</taxon>
        <taxon>Propionibacteriaceae</taxon>
        <taxon>Brooklawnia</taxon>
    </lineage>
</organism>
<keyword evidence="2" id="KW-1133">Transmembrane helix</keyword>
<dbReference type="Pfam" id="PF11239">
    <property type="entry name" value="DUF3040"/>
    <property type="match status" value="1"/>
</dbReference>
<gene>
    <name evidence="3" type="ORF">brsh051_05250</name>
</gene>
<dbReference type="InterPro" id="IPR021401">
    <property type="entry name" value="DUF3040"/>
</dbReference>
<evidence type="ECO:0000313" key="3">
    <source>
        <dbReference type="EMBL" id="BEH01244.1"/>
    </source>
</evidence>
<sequence length="123" mass="13421">MALSEEEQRLLEQLEASLAADDPKLAQTLGSSSTPRQIHGRRATLAGVLFVVGLVLLVVGMQTSWAVSVIGFIAMLVATVIALGSWRKATDSDARGKRTPPPNSEPFMGKMEDRWRRRQEGGF</sequence>
<feature type="transmembrane region" description="Helical" evidence="2">
    <location>
        <begin position="43"/>
        <end position="59"/>
    </location>
</feature>
<dbReference type="RefSeq" id="WP_286267300.1">
    <property type="nucleotide sequence ID" value="NZ_AP028056.1"/>
</dbReference>
<name>A0AAN0MF83_9ACTN</name>
<evidence type="ECO:0000256" key="2">
    <source>
        <dbReference type="SAM" id="Phobius"/>
    </source>
</evidence>
<evidence type="ECO:0000256" key="1">
    <source>
        <dbReference type="SAM" id="MobiDB-lite"/>
    </source>
</evidence>
<keyword evidence="2" id="KW-0812">Transmembrane</keyword>
<proteinExistence type="predicted"/>
<keyword evidence="2" id="KW-0472">Membrane</keyword>
<feature type="region of interest" description="Disordered" evidence="1">
    <location>
        <begin position="88"/>
        <end position="123"/>
    </location>
</feature>
<accession>A0AAN0MF83</accession>
<evidence type="ECO:0000313" key="4">
    <source>
        <dbReference type="Proteomes" id="UP001431656"/>
    </source>
</evidence>